<evidence type="ECO:0000256" key="1">
    <source>
        <dbReference type="SAM" id="MobiDB-lite"/>
    </source>
</evidence>
<dbReference type="EMBL" id="CAXAMM010044669">
    <property type="protein sequence ID" value="CAK9115607.1"/>
    <property type="molecule type" value="Genomic_DNA"/>
</dbReference>
<reference evidence="2 3" key="1">
    <citation type="submission" date="2024-02" db="EMBL/GenBank/DDBJ databases">
        <authorList>
            <person name="Chen Y."/>
            <person name="Shah S."/>
            <person name="Dougan E. K."/>
            <person name="Thang M."/>
            <person name="Chan C."/>
        </authorList>
    </citation>
    <scope>NUCLEOTIDE SEQUENCE [LARGE SCALE GENOMIC DNA]</scope>
</reference>
<feature type="compositionally biased region" description="Basic and acidic residues" evidence="1">
    <location>
        <begin position="601"/>
        <end position="616"/>
    </location>
</feature>
<dbReference type="Proteomes" id="UP001642464">
    <property type="component" value="Unassembled WGS sequence"/>
</dbReference>
<protein>
    <submittedName>
        <fullName evidence="2">Uncharacterized protein L437</fullName>
    </submittedName>
</protein>
<dbReference type="InterPro" id="IPR027417">
    <property type="entry name" value="P-loop_NTPase"/>
</dbReference>
<accession>A0ABP0ST72</accession>
<gene>
    <name evidence="2" type="ORF">SCF082_LOCUS53497</name>
</gene>
<evidence type="ECO:0000313" key="2">
    <source>
        <dbReference type="EMBL" id="CAK9115607.1"/>
    </source>
</evidence>
<name>A0ABP0ST72_9DINO</name>
<dbReference type="SUPFAM" id="SSF52540">
    <property type="entry name" value="P-loop containing nucleoside triphosphate hydrolases"/>
    <property type="match status" value="1"/>
</dbReference>
<feature type="region of interest" description="Disordered" evidence="1">
    <location>
        <begin position="597"/>
        <end position="624"/>
    </location>
</feature>
<comment type="caution">
    <text evidence="2">The sequence shown here is derived from an EMBL/GenBank/DDBJ whole genome shotgun (WGS) entry which is preliminary data.</text>
</comment>
<keyword evidence="3" id="KW-1185">Reference proteome</keyword>
<evidence type="ECO:0000313" key="3">
    <source>
        <dbReference type="Proteomes" id="UP001642464"/>
    </source>
</evidence>
<organism evidence="2 3">
    <name type="scientific">Durusdinium trenchii</name>
    <dbReference type="NCBI Taxonomy" id="1381693"/>
    <lineage>
        <taxon>Eukaryota</taxon>
        <taxon>Sar</taxon>
        <taxon>Alveolata</taxon>
        <taxon>Dinophyceae</taxon>
        <taxon>Suessiales</taxon>
        <taxon>Symbiodiniaceae</taxon>
        <taxon>Durusdinium</taxon>
    </lineage>
</organism>
<sequence>MAEEGAEGLDEQQLDSFGARFRALNVSEQELVMRAPALTAFGPKAKAVYSYLTEMCDKGKNNFTVPAMLVPAMLGMAWGAAQHQKDFVRNYLKEQGQEGVDWVFFRKSDLTFNGGLQSTIDFPVPGGDGATLTFKASCGAATKFPFVTPHFARVLVLRSNTPVGRCMAEFYLAVHDEVLKFLRGEASGFDNMPERVNPLKRKREELEMAGIRRREFFAAMNAMRDVFGMDDRDLIYYKDVAKEVLVKPLIASAQPLLAIEDAPGGGASSEAVEIENGGRGGVISIAMVCRELGVNPRGKMPQIGRKMAQYWRERHGGESPPKRRTLYFGRPYMEYTYYDCDRELMVKAIREGGDPAEMNFNIDYFDPSKMRPGAVVLVIGRRGSGKSTLSADILSYQRHCKRGVCVSATELANPFWSRHIPRCFIHHEYRDKITQDLFKTQKKVKDRLGHNEPAFAIFDDIMFDKKFIKSVMTRRVFMNGRHDGIFTLVTTQWIMDVPPDLRANVDYVFILRDNIRANRERVYKYFAGMFPTFSAFDEVMKQLTQGREAMVIDQGSLSYNISDSVSFYKATPDLRYRLGAPEYWAYSAGLALREEATEEYGEGKRPDKGGTPKDEAGVTVVKNYPKRHHEARPDYCARYQRMLEQRGKV</sequence>
<dbReference type="Gene3D" id="3.40.50.300">
    <property type="entry name" value="P-loop containing nucleotide triphosphate hydrolases"/>
    <property type="match status" value="1"/>
</dbReference>
<proteinExistence type="predicted"/>